<evidence type="ECO:0000313" key="3">
    <source>
        <dbReference type="EMBL" id="MDH6280684.1"/>
    </source>
</evidence>
<feature type="domain" description="CAAX prenyl protease 2/Lysostaphin resistance protein A-like" evidence="2">
    <location>
        <begin position="112"/>
        <end position="201"/>
    </location>
</feature>
<proteinExistence type="predicted"/>
<dbReference type="Proteomes" id="UP001160334">
    <property type="component" value="Unassembled WGS sequence"/>
</dbReference>
<organism evidence="3 4">
    <name type="scientific">Prescottella agglutinans</name>
    <dbReference type="NCBI Taxonomy" id="1644129"/>
    <lineage>
        <taxon>Bacteria</taxon>
        <taxon>Bacillati</taxon>
        <taxon>Actinomycetota</taxon>
        <taxon>Actinomycetes</taxon>
        <taxon>Mycobacteriales</taxon>
        <taxon>Nocardiaceae</taxon>
        <taxon>Prescottella</taxon>
    </lineage>
</organism>
<dbReference type="RefSeq" id="WP_280760032.1">
    <property type="nucleotide sequence ID" value="NZ_JARXVC010000004.1"/>
</dbReference>
<dbReference type="GO" id="GO:0008233">
    <property type="term" value="F:peptidase activity"/>
    <property type="evidence" value="ECO:0007669"/>
    <property type="project" value="UniProtKB-KW"/>
</dbReference>
<accession>A0ABT6M8P7</accession>
<name>A0ABT6M8P7_9NOCA</name>
<keyword evidence="1" id="KW-0472">Membrane</keyword>
<dbReference type="GO" id="GO:0006508">
    <property type="term" value="P:proteolysis"/>
    <property type="evidence" value="ECO:0007669"/>
    <property type="project" value="UniProtKB-KW"/>
</dbReference>
<feature type="transmembrane region" description="Helical" evidence="1">
    <location>
        <begin position="67"/>
        <end position="88"/>
    </location>
</feature>
<keyword evidence="1" id="KW-1133">Transmembrane helix</keyword>
<keyword evidence="1" id="KW-0812">Transmembrane</keyword>
<protein>
    <submittedName>
        <fullName evidence="3">Membrane protease YdiL (CAAX protease family)</fullName>
    </submittedName>
</protein>
<keyword evidence="3" id="KW-0378">Hydrolase</keyword>
<reference evidence="3 4" key="1">
    <citation type="submission" date="2023-04" db="EMBL/GenBank/DDBJ databases">
        <title>Forest soil microbial communities from Buena Vista Peninsula, Colon Province, Panama.</title>
        <authorList>
            <person name="Bouskill N."/>
        </authorList>
    </citation>
    <scope>NUCLEOTIDE SEQUENCE [LARGE SCALE GENOMIC DNA]</scope>
    <source>
        <strain evidence="3 4">CFH S0262</strain>
    </source>
</reference>
<dbReference type="InterPro" id="IPR003675">
    <property type="entry name" value="Rce1/LyrA-like_dom"/>
</dbReference>
<sequence>MRRAPSVAAAVSSVALVAWNNAVQPALRLSSRHRATAGTLIAVGATGVGLASGLSREELGLANFRAGLVWGSGAAAVPVVGYAVALAMPSLHRRFAVPDEVRHDFAEWVAAHIPFGTVITEELLFRGVLTALTERAWPAPAATSVRAVAFGLWHVHPAHVANDSVPGTVAFTALASLVFDRLRARSGSVLAPALLHLAVNVGGALLLRRIQVTTGVDEVPLPPV</sequence>
<keyword evidence="4" id="KW-1185">Reference proteome</keyword>
<evidence type="ECO:0000256" key="1">
    <source>
        <dbReference type="SAM" id="Phobius"/>
    </source>
</evidence>
<evidence type="ECO:0000313" key="4">
    <source>
        <dbReference type="Proteomes" id="UP001160334"/>
    </source>
</evidence>
<gene>
    <name evidence="3" type="ORF">M2280_001897</name>
</gene>
<comment type="caution">
    <text evidence="3">The sequence shown here is derived from an EMBL/GenBank/DDBJ whole genome shotgun (WGS) entry which is preliminary data.</text>
</comment>
<dbReference type="EMBL" id="JARXVC010000004">
    <property type="protein sequence ID" value="MDH6280684.1"/>
    <property type="molecule type" value="Genomic_DNA"/>
</dbReference>
<keyword evidence="3" id="KW-0645">Protease</keyword>
<dbReference type="Pfam" id="PF02517">
    <property type="entry name" value="Rce1-like"/>
    <property type="match status" value="1"/>
</dbReference>
<evidence type="ECO:0000259" key="2">
    <source>
        <dbReference type="Pfam" id="PF02517"/>
    </source>
</evidence>